<sequence length="248" mass="28373">MADVAGTSNRDFRGREQRLYNSEQYNYNNSLNGEVSLWVYAYYSDGSVLVRNCNSQYKVGISECFKSLKEVRVGQNNDPYDEQEVNNGVYYPNGGEPTKFHSNAKPRAIQIIFSPSVNVHTIKMAKGNSVSIPKDYLQRSHPWEATGVKYRKIHVDGEIVGYSHYFELPHEYNSISLSVSGVHKNPSSYNVAAPHNIMDVFQSCDLALKFSNRYWCELELINHYISAYAYPYLDINNHKYGVPLNGRQ</sequence>
<keyword evidence="4" id="KW-0479">Metal-binding</keyword>
<dbReference type="InterPro" id="IPR008464">
    <property type="entry name" value="Cypo_polyhedrin_Cypovirus1"/>
</dbReference>
<keyword evidence="2 3" id="KW-0002">3D-structure</keyword>
<dbReference type="GO" id="GO:0005524">
    <property type="term" value="F:ATP binding"/>
    <property type="evidence" value="ECO:0007669"/>
    <property type="project" value="UniProtKB-KW"/>
</dbReference>
<dbReference type="PDB" id="5MQW">
    <property type="method" value="X-ray"/>
    <property type="resolution" value="2.40 A"/>
    <property type="chains" value="A=2-248"/>
</dbReference>
<keyword evidence="2 3" id="KW-0547">Nucleotide-binding</keyword>
<protein>
    <submittedName>
        <fullName evidence="1">Polyhedrin</fullName>
    </submittedName>
</protein>
<reference evidence="2 3" key="2">
    <citation type="journal article" date="2014" name="Acta Crystallogr. D">
        <title>In cellulo structure determination of a novel cypovirus polyhedrin.</title>
        <authorList>
            <person name="Axford D."/>
            <person name="Ji X."/>
            <person name="Stuart D.I."/>
            <person name="Sutton G."/>
        </authorList>
    </citation>
    <scope>X-RAY CRYSTALLOGRAPHY (1.70 ANGSTROMS) OF 2-248</scope>
</reference>
<dbReference type="GO" id="GO:0046872">
    <property type="term" value="F:metal ion binding"/>
    <property type="evidence" value="ECO:0007669"/>
    <property type="project" value="UniProtKB-KW"/>
</dbReference>
<dbReference type="PDBsum" id="5MQW"/>
<dbReference type="EMBL" id="DQ192250">
    <property type="protein sequence ID" value="ABB17220.1"/>
    <property type="molecule type" value="Genomic_RNA"/>
</dbReference>
<dbReference type="PDBsum" id="4X35"/>
<reference evidence="5" key="3">
    <citation type="journal article" date="2015" name="J. Struct. Biol.">
        <title>Polyhedra structures and the evolution of the insect viruses.</title>
        <authorList>
            <person name="Ji X."/>
            <person name="Axford D."/>
            <person name="Owen R."/>
            <person name="Evans G."/>
            <person name="Ginn H.M."/>
            <person name="Sutton G."/>
            <person name="Stuart D.I."/>
        </authorList>
    </citation>
    <scope>X-RAY CRYSTALLOGRAPHY (1.48 ANGSTROMS)</scope>
</reference>
<reference evidence="6" key="5">
    <citation type="journal article" date="2017" name="Nat. Methods">
        <title>High-speed fixed-target serial virus crystallography.</title>
        <authorList>
            <person name="Roedig P."/>
            <person name="Ginn H.M."/>
            <person name="Pakendorf T."/>
            <person name="Sutton G."/>
            <person name="Harlos K."/>
            <person name="Walter T.S."/>
            <person name="Meyer J."/>
            <person name="Fischer P."/>
            <person name="Duman R."/>
            <person name="Vartiainen I."/>
            <person name="Reime B."/>
            <person name="Warmer M."/>
            <person name="Brewster A.S."/>
            <person name="Young I.D."/>
            <person name="Michels-Clark T."/>
            <person name="Sauter N.K."/>
            <person name="Kotecha A."/>
            <person name="Kelly J."/>
            <person name="Rowlands D.J."/>
            <person name="Sikorsky M."/>
            <person name="Nelson S."/>
            <person name="Damiani D.S."/>
            <person name="Alonso-Mori R."/>
            <person name="Ren J."/>
            <person name="Fry E.E."/>
            <person name="David C."/>
            <person name="Stuart D.I."/>
            <person name="Wagner A."/>
            <person name="Meents A."/>
        </authorList>
    </citation>
    <scope>X-RAY CRYSTALLOGRAPHY (2.40 ANGSTROMS) OF 2-248</scope>
</reference>
<organism evidence="1">
    <name type="scientific">Operophtera brumata cypovirus 18</name>
    <dbReference type="NCBI Taxonomy" id="352244"/>
    <lineage>
        <taxon>Viruses</taxon>
        <taxon>Riboviria</taxon>
        <taxon>Orthornavirae</taxon>
        <taxon>Duplornaviricota</taxon>
        <taxon>Resentoviricetes</taxon>
        <taxon>Reovirales</taxon>
        <taxon>Spinareoviridae</taxon>
        <taxon>Cypovirus</taxon>
    </lineage>
</organism>
<evidence type="ECO:0007829" key="6">
    <source>
        <dbReference type="PDB" id="5MQW"/>
    </source>
</evidence>
<dbReference type="PDB" id="5A9P">
    <property type="method" value="X-ray"/>
    <property type="resolution" value="1.48 A"/>
    <property type="chains" value="A=1-248"/>
</dbReference>
<dbReference type="PDBsum" id="5A9P"/>
<keyword evidence="2 3" id="KW-0067">ATP-binding</keyword>
<dbReference type="SMR" id="Q30C70"/>
<dbReference type="PDB" id="4OTS">
    <property type="method" value="X-ray"/>
    <property type="resolution" value="1.70 A"/>
    <property type="chains" value="A=2-248"/>
</dbReference>
<evidence type="ECO:0007829" key="4">
    <source>
        <dbReference type="PDB" id="4X35"/>
    </source>
</evidence>
<evidence type="ECO:0007829" key="2">
    <source>
        <dbReference type="PDB" id="4OTS"/>
    </source>
</evidence>
<name>Q30C70_9REOV</name>
<evidence type="ECO:0007829" key="3">
    <source>
        <dbReference type="PDB" id="4OTV"/>
    </source>
</evidence>
<reference evidence="1" key="1">
    <citation type="journal article" date="2007" name="Virus Genes">
        <title>Characterisation and partial sequence analysis of two novel cypoviruses isolated from the winter moth Operophtera brumata (Lepidoptera: Geometridae).</title>
        <authorList>
            <person name="Graham R.I."/>
            <person name="Rao S."/>
            <person name="Sait S.M."/>
            <person name="Mertens P.P."/>
            <person name="Hails R.S."/>
            <person name="Possee R.D."/>
        </authorList>
    </citation>
    <scope>NUCLEOTIDE SEQUENCE</scope>
</reference>
<dbReference type="PDBsum" id="4OTV"/>
<dbReference type="PDB" id="4X35">
    <property type="method" value="X-ray"/>
    <property type="resolution" value="1.50 A"/>
    <property type="chains" value="A=2-248"/>
</dbReference>
<evidence type="ECO:0000313" key="1">
    <source>
        <dbReference type="EMBL" id="ABB17220.1"/>
    </source>
</evidence>
<feature type="binding site" evidence="4">
    <location>
        <position position="157"/>
    </location>
    <ligand>
        <name>ATP</name>
        <dbReference type="ChEBI" id="CHEBI:30616"/>
    </ligand>
</feature>
<proteinExistence type="evidence at protein level"/>
<evidence type="ECO:0007829" key="5">
    <source>
        <dbReference type="PDB" id="5A9P"/>
    </source>
</evidence>
<dbReference type="EvolutionaryTrace" id="Q30C70"/>
<feature type="binding site" evidence="4">
    <location>
        <position position="96"/>
    </location>
    <ligand>
        <name>Mg(2+)</name>
        <dbReference type="ChEBI" id="CHEBI:18420"/>
    </ligand>
</feature>
<reference evidence="4" key="4">
    <citation type="journal article" date="2015" name="Sci. Rep.">
        <title>A micro-patterned silicon chip as sample holder for macromolecular crystallography experiments with minimal background scattering.</title>
        <authorList>
            <person name="Roedig P."/>
            <person name="Vartiainen I."/>
            <person name="Duman R."/>
            <person name="Panneerselvam S."/>
            <person name="Stube N."/>
            <person name="Lorbeer O."/>
            <person name="Warmer M."/>
            <person name="Sutton G."/>
            <person name="Stuart D.I."/>
            <person name="Weckert E."/>
            <person name="David C."/>
            <person name="Wagner A."/>
            <person name="Meents A."/>
        </authorList>
    </citation>
    <scope>X-RAY CRYSTALLOGRAPHY (1.50 ANGSTROMS) OF 2-248 IN COMPLEX WITH ATP AND MG(2+)</scope>
</reference>
<feature type="binding site" evidence="4">
    <location>
        <position position="156"/>
    </location>
    <ligand>
        <name>ATP</name>
        <dbReference type="ChEBI" id="CHEBI:30616"/>
    </ligand>
</feature>
<accession>Q30C70</accession>
<dbReference type="PDB" id="4OTV">
    <property type="method" value="X-ray"/>
    <property type="resolution" value="1.70 A"/>
    <property type="chains" value="A=2-248"/>
</dbReference>
<dbReference type="PDBsum" id="4OTS"/>
<dbReference type="Pfam" id="PF05865">
    <property type="entry name" value="Cypo_polyhedrin"/>
    <property type="match status" value="1"/>
</dbReference>